<dbReference type="GO" id="GO:0016301">
    <property type="term" value="F:kinase activity"/>
    <property type="evidence" value="ECO:0007669"/>
    <property type="project" value="UniProtKB-KW"/>
</dbReference>
<accession>A0A1M7HKF6</accession>
<dbReference type="Pfam" id="PF00370">
    <property type="entry name" value="FGGY_N"/>
    <property type="match status" value="1"/>
</dbReference>
<dbReference type="PANTHER" id="PTHR43095:SF2">
    <property type="entry name" value="GLUCONOKINASE"/>
    <property type="match status" value="1"/>
</dbReference>
<dbReference type="Proteomes" id="UP000184375">
    <property type="component" value="Unassembled WGS sequence"/>
</dbReference>
<feature type="domain" description="Carbohydrate kinase FGGY C-terminal" evidence="6">
    <location>
        <begin position="263"/>
        <end position="456"/>
    </location>
</feature>
<dbReference type="InterPro" id="IPR000577">
    <property type="entry name" value="Carb_kinase_FGGY"/>
</dbReference>
<dbReference type="InterPro" id="IPR043129">
    <property type="entry name" value="ATPase_NBD"/>
</dbReference>
<keyword evidence="3 4" id="KW-0418">Kinase</keyword>
<dbReference type="InterPro" id="IPR018484">
    <property type="entry name" value="FGGY_N"/>
</dbReference>
<dbReference type="PIRSF" id="PIRSF000538">
    <property type="entry name" value="GlpK"/>
    <property type="match status" value="1"/>
</dbReference>
<feature type="domain" description="Carbohydrate kinase FGGY N-terminal" evidence="5">
    <location>
        <begin position="6"/>
        <end position="251"/>
    </location>
</feature>
<dbReference type="InterPro" id="IPR018483">
    <property type="entry name" value="Carb_kinase_FGGY_CS"/>
</dbReference>
<reference evidence="8" key="1">
    <citation type="submission" date="2016-11" db="EMBL/GenBank/DDBJ databases">
        <authorList>
            <person name="Varghese N."/>
            <person name="Submissions S."/>
        </authorList>
    </citation>
    <scope>NUCLEOTIDE SEQUENCE [LARGE SCALE GENOMIC DNA]</scope>
    <source>
        <strain evidence="8">DSM 18802</strain>
    </source>
</reference>
<evidence type="ECO:0000256" key="2">
    <source>
        <dbReference type="ARBA" id="ARBA00022679"/>
    </source>
</evidence>
<name>A0A1M7HKF6_9FIRM</name>
<dbReference type="PROSITE" id="PS00445">
    <property type="entry name" value="FGGY_KINASES_2"/>
    <property type="match status" value="1"/>
</dbReference>
<evidence type="ECO:0000256" key="4">
    <source>
        <dbReference type="RuleBase" id="RU003733"/>
    </source>
</evidence>
<dbReference type="InterPro" id="IPR050406">
    <property type="entry name" value="FGGY_Carb_Kinase"/>
</dbReference>
<dbReference type="PROSITE" id="PS00933">
    <property type="entry name" value="FGGY_KINASES_1"/>
    <property type="match status" value="1"/>
</dbReference>
<dbReference type="AlphaFoldDB" id="A0A1M7HKF6"/>
<dbReference type="Pfam" id="PF02782">
    <property type="entry name" value="FGGY_C"/>
    <property type="match status" value="1"/>
</dbReference>
<dbReference type="InterPro" id="IPR018485">
    <property type="entry name" value="FGGY_C"/>
</dbReference>
<dbReference type="PANTHER" id="PTHR43095">
    <property type="entry name" value="SUGAR KINASE"/>
    <property type="match status" value="1"/>
</dbReference>
<evidence type="ECO:0000256" key="1">
    <source>
        <dbReference type="ARBA" id="ARBA00009156"/>
    </source>
</evidence>
<dbReference type="Gene3D" id="3.30.420.40">
    <property type="match status" value="2"/>
</dbReference>
<keyword evidence="8" id="KW-1185">Reference proteome</keyword>
<evidence type="ECO:0000313" key="7">
    <source>
        <dbReference type="EMBL" id="SHM29002.1"/>
    </source>
</evidence>
<organism evidence="7 8">
    <name type="scientific">Caldanaerovirga acetigignens</name>
    <dbReference type="NCBI Taxonomy" id="447595"/>
    <lineage>
        <taxon>Bacteria</taxon>
        <taxon>Bacillati</taxon>
        <taxon>Bacillota</taxon>
        <taxon>Clostridia</taxon>
        <taxon>Thermosediminibacterales</taxon>
        <taxon>Thermosediminibacteraceae</taxon>
        <taxon>Caldanaerovirga</taxon>
    </lineage>
</organism>
<dbReference type="EMBL" id="FRCR01000003">
    <property type="protein sequence ID" value="SHM29002.1"/>
    <property type="molecule type" value="Genomic_DNA"/>
</dbReference>
<sequence length="516" mass="58448">MSKELFMGIDIGTTGVRAVLFDEKGYEVSLSYREYPMRSSPDGKAEIEPEVVFKSMLDVVKNCIEQVENARNKINAIGLSTQLFSLVAVDRYGNCLTNVITWADTRSIKEAGFIEKNFDCMALYRKTGCRVEHPMYPLSKILWIKNNHRDIYEKTYKFVSIKEYIIFKLYGVFILDLTDASATACFNIHKFVWDEDVLKEVLGVDKEKFGTPVECIHVLKGMKEEYAKIMGIPRDTPLVIGSGDGILANLGCGVFDNTELSSTIGTSGAIRTAVDFPLLDKEARTWCYCFTRDKWVAGGAINNGGIVLRWLRDMHVGEYSKEAMEKGFNNVYELFDSFAKEIRPGSDGLLFFPYLTGQRSPHWRADARGVIYGLNLSHDRRHLVRAAMEGIIFNMFMIYNALVEQLRNPVRKIIANGGYAKSGVWLQIQADVFDKEILVAGVEEAAALGAAFLSMVGIGAKRMIKEDALPAMRAKRPIEPIKENVEIYKNVYRNFIELYNLIFKNSVEVKYERDNN</sequence>
<dbReference type="CDD" id="cd07770">
    <property type="entry name" value="ASKHA_NBD_FGGY_GntK"/>
    <property type="match status" value="1"/>
</dbReference>
<dbReference type="RefSeq" id="WP_073254691.1">
    <property type="nucleotide sequence ID" value="NZ_FRCR01000003.1"/>
</dbReference>
<protein>
    <submittedName>
        <fullName evidence="7">Gluconokinase</fullName>
    </submittedName>
</protein>
<proteinExistence type="inferred from homology"/>
<evidence type="ECO:0000259" key="6">
    <source>
        <dbReference type="Pfam" id="PF02782"/>
    </source>
</evidence>
<keyword evidence="2 4" id="KW-0808">Transferase</keyword>
<dbReference type="STRING" id="447595.SAMN05660826_00688"/>
<dbReference type="GO" id="GO:0016773">
    <property type="term" value="F:phosphotransferase activity, alcohol group as acceptor"/>
    <property type="evidence" value="ECO:0007669"/>
    <property type="project" value="InterPro"/>
</dbReference>
<gene>
    <name evidence="7" type="ORF">SAMN05660826_00688</name>
</gene>
<evidence type="ECO:0000256" key="3">
    <source>
        <dbReference type="ARBA" id="ARBA00022777"/>
    </source>
</evidence>
<dbReference type="GO" id="GO:0005975">
    <property type="term" value="P:carbohydrate metabolic process"/>
    <property type="evidence" value="ECO:0007669"/>
    <property type="project" value="InterPro"/>
</dbReference>
<evidence type="ECO:0000313" key="8">
    <source>
        <dbReference type="Proteomes" id="UP000184375"/>
    </source>
</evidence>
<evidence type="ECO:0000259" key="5">
    <source>
        <dbReference type="Pfam" id="PF00370"/>
    </source>
</evidence>
<dbReference type="SUPFAM" id="SSF53067">
    <property type="entry name" value="Actin-like ATPase domain"/>
    <property type="match status" value="2"/>
</dbReference>
<comment type="similarity">
    <text evidence="1 4">Belongs to the FGGY kinase family.</text>
</comment>